<dbReference type="KEGG" id="pmm:PMM1985"/>
<sequence length="54" mass="6166">MQIESSNNSKDDAFPQSLKIEKENIICKDGFCTLPIQNQNQNIIKNNVNLFDPI</sequence>
<dbReference type="EMBL" id="BX548174">
    <property type="protein sequence ID" value="CAP16490.1"/>
    <property type="molecule type" value="Genomic_DNA"/>
</dbReference>
<dbReference type="Proteomes" id="UP000001026">
    <property type="component" value="Chromosome"/>
</dbReference>
<proteinExistence type="predicted"/>
<dbReference type="HOGENOM" id="CLU_200514_0_0_3"/>
<evidence type="ECO:0000313" key="2">
    <source>
        <dbReference type="Proteomes" id="UP000001026"/>
    </source>
</evidence>
<organism evidence="1 2">
    <name type="scientific">Prochlorococcus marinus subsp. pastoris (strain CCMP1986 / NIES-2087 / MED4)</name>
    <dbReference type="NCBI Taxonomy" id="59919"/>
    <lineage>
        <taxon>Bacteria</taxon>
        <taxon>Bacillati</taxon>
        <taxon>Cyanobacteriota</taxon>
        <taxon>Cyanophyceae</taxon>
        <taxon>Synechococcales</taxon>
        <taxon>Prochlorococcaceae</taxon>
        <taxon>Prochlorococcus</taxon>
    </lineage>
</organism>
<gene>
    <name evidence="1" type="ordered locus">PMM1985</name>
</gene>
<reference evidence="1 2" key="1">
    <citation type="journal article" date="2003" name="Nature">
        <title>Genome divergence in two Prochlorococcus ecotypes reflects oceanic niche differentiation.</title>
        <authorList>
            <person name="Rocap G."/>
            <person name="Larimer F.W."/>
            <person name="Lamerdin J.E."/>
            <person name="Malfatti S."/>
            <person name="Chain P."/>
            <person name="Ahlgren N.A."/>
            <person name="Arellano A."/>
            <person name="Coleman M."/>
            <person name="Hauser L."/>
            <person name="Hess W.R."/>
            <person name="Johnson Z.I."/>
            <person name="Land M.L."/>
            <person name="Lindell D."/>
            <person name="Post A.F."/>
            <person name="Regala W."/>
            <person name="Shah M."/>
            <person name="Shaw S.L."/>
            <person name="Steglich C."/>
            <person name="Sullivan M.B."/>
            <person name="Ting C.S."/>
            <person name="Tolonen A."/>
            <person name="Webb E.A."/>
            <person name="Zinser E.R."/>
            <person name="Chisholm S.W."/>
        </authorList>
    </citation>
    <scope>NUCLEOTIDE SEQUENCE [LARGE SCALE GENOMIC DNA]</scope>
    <source>
        <strain evidence="2">CCMP1986 / NIES-2087 / MED4</strain>
    </source>
</reference>
<evidence type="ECO:0000313" key="1">
    <source>
        <dbReference type="EMBL" id="CAP16490.1"/>
    </source>
</evidence>
<accession>A8WIK2</accession>
<dbReference type="AlphaFoldDB" id="A8WIK2"/>
<name>A8WIK2_PROMP</name>
<protein>
    <submittedName>
        <fullName evidence="1">Uncharacterized protein</fullName>
    </submittedName>
</protein>
<dbReference type="RefSeq" id="WP_173028041.1">
    <property type="nucleotide sequence ID" value="NC_005072.1"/>
</dbReference>